<dbReference type="EMBL" id="BAABBX010000002">
    <property type="protein sequence ID" value="GAA4183547.1"/>
    <property type="molecule type" value="Genomic_DNA"/>
</dbReference>
<dbReference type="PIRSF" id="PIRSF006221">
    <property type="entry name" value="Ketosamine-3-kinase"/>
    <property type="match status" value="1"/>
</dbReference>
<dbReference type="InterPro" id="IPR011009">
    <property type="entry name" value="Kinase-like_dom_sf"/>
</dbReference>
<accession>A0ABP8AGE4</accession>
<keyword evidence="3" id="KW-1185">Reference proteome</keyword>
<dbReference type="SUPFAM" id="SSF56112">
    <property type="entry name" value="Protein kinase-like (PK-like)"/>
    <property type="match status" value="1"/>
</dbReference>
<reference evidence="3" key="1">
    <citation type="journal article" date="2019" name="Int. J. Syst. Evol. Microbiol.">
        <title>The Global Catalogue of Microorganisms (GCM) 10K type strain sequencing project: providing services to taxonomists for standard genome sequencing and annotation.</title>
        <authorList>
            <consortium name="The Broad Institute Genomics Platform"/>
            <consortium name="The Broad Institute Genome Sequencing Center for Infectious Disease"/>
            <person name="Wu L."/>
            <person name="Ma J."/>
        </authorList>
    </citation>
    <scope>NUCLEOTIDE SEQUENCE [LARGE SCALE GENOMIC DNA]</scope>
    <source>
        <strain evidence="3">JCM 17593</strain>
    </source>
</reference>
<keyword evidence="1" id="KW-0808">Transferase</keyword>
<dbReference type="Proteomes" id="UP001500213">
    <property type="component" value="Unassembled WGS sequence"/>
</dbReference>
<evidence type="ECO:0000256" key="1">
    <source>
        <dbReference type="PIRNR" id="PIRNR006221"/>
    </source>
</evidence>
<dbReference type="Pfam" id="PF03881">
    <property type="entry name" value="Fructosamin_kin"/>
    <property type="match status" value="1"/>
</dbReference>
<dbReference type="Gene3D" id="3.30.200.20">
    <property type="entry name" value="Phosphorylase Kinase, domain 1"/>
    <property type="match status" value="1"/>
</dbReference>
<dbReference type="PANTHER" id="PTHR12149:SF8">
    <property type="entry name" value="PROTEIN-RIBULOSAMINE 3-KINASE"/>
    <property type="match status" value="1"/>
</dbReference>
<comment type="similarity">
    <text evidence="1">Belongs to the fructosamine kinase family.</text>
</comment>
<organism evidence="2 3">
    <name type="scientific">Gryllotalpicola kribbensis</name>
    <dbReference type="NCBI Taxonomy" id="993084"/>
    <lineage>
        <taxon>Bacteria</taxon>
        <taxon>Bacillati</taxon>
        <taxon>Actinomycetota</taxon>
        <taxon>Actinomycetes</taxon>
        <taxon>Micrococcales</taxon>
        <taxon>Microbacteriaceae</taxon>
        <taxon>Gryllotalpicola</taxon>
    </lineage>
</organism>
<name>A0ABP8AGE4_9MICO</name>
<dbReference type="Gene3D" id="1.20.1270.240">
    <property type="match status" value="1"/>
</dbReference>
<proteinExistence type="inferred from homology"/>
<dbReference type="InterPro" id="IPR016477">
    <property type="entry name" value="Fructo-/Ketosamine-3-kinase"/>
</dbReference>
<dbReference type="Gene3D" id="1.10.510.10">
    <property type="entry name" value="Transferase(Phosphotransferase) domain 1"/>
    <property type="match status" value="1"/>
</dbReference>
<gene>
    <name evidence="2" type="ORF">GCM10022288_02990</name>
</gene>
<sequence>MDTLVKQDPAAPDGFFESEAAGLRWLAEATATGGARVAAVIAVSPGRIELERIRPARATPEAARAFGAALARTHGAGADAFGAPPRGWDGPGFIGRRPQLYARESSWGGFYARERVRPFLDLAEEAGSVTAAEARGIREACERVASGAFDDDEAPARIHGDLWNGNLLWDDAGGVLIDPAAHGGHRETDLAMLALFGAPHLGEIVAGYESVHPLRAGWRDRIPVHQLHPLAVHAAGYGRGYGVELAAAARAVLALPGV</sequence>
<protein>
    <submittedName>
        <fullName evidence="2">Fructosamine kinase family protein</fullName>
    </submittedName>
</protein>
<dbReference type="GO" id="GO:0016301">
    <property type="term" value="F:kinase activity"/>
    <property type="evidence" value="ECO:0007669"/>
    <property type="project" value="UniProtKB-KW"/>
</dbReference>
<dbReference type="RefSeq" id="WP_344773071.1">
    <property type="nucleotide sequence ID" value="NZ_BAABBX010000002.1"/>
</dbReference>
<dbReference type="PANTHER" id="PTHR12149">
    <property type="entry name" value="FRUCTOSAMINE 3 KINASE-RELATED PROTEIN"/>
    <property type="match status" value="1"/>
</dbReference>
<evidence type="ECO:0000313" key="2">
    <source>
        <dbReference type="EMBL" id="GAA4183547.1"/>
    </source>
</evidence>
<comment type="caution">
    <text evidence="2">The sequence shown here is derived from an EMBL/GenBank/DDBJ whole genome shotgun (WGS) entry which is preliminary data.</text>
</comment>
<keyword evidence="1 2" id="KW-0418">Kinase</keyword>
<evidence type="ECO:0000313" key="3">
    <source>
        <dbReference type="Proteomes" id="UP001500213"/>
    </source>
</evidence>